<dbReference type="Proteomes" id="UP000294028">
    <property type="component" value="Unassembled WGS sequence"/>
</dbReference>
<gene>
    <name evidence="1" type="ORF">ELS19_17875</name>
</gene>
<dbReference type="AlphaFoldDB" id="A0A482TBJ3"/>
<protein>
    <submittedName>
        <fullName evidence="1">Enoyl-CoA hydratase</fullName>
    </submittedName>
</protein>
<evidence type="ECO:0000313" key="2">
    <source>
        <dbReference type="Proteomes" id="UP000294028"/>
    </source>
</evidence>
<evidence type="ECO:0000313" key="1">
    <source>
        <dbReference type="EMBL" id="RYJ08413.1"/>
    </source>
</evidence>
<accession>A0A482TBJ3</accession>
<reference evidence="1 2" key="1">
    <citation type="submission" date="2018-12" db="EMBL/GenBank/DDBJ databases">
        <title>Genome analysis provides insights into bioremediation potentialities of Halogeometricum borinquense strain N11.</title>
        <authorList>
            <person name="Najjari A."/>
            <person name="Youssef N."/>
            <person name="Fhoula I."/>
            <person name="Ben Dhia O."/>
            <person name="Mahjoubi M."/>
            <person name="Ouzari H.I."/>
            <person name="Cherif A."/>
        </authorList>
    </citation>
    <scope>NUCLEOTIDE SEQUENCE [LARGE SCALE GENOMIC DNA]</scope>
    <source>
        <strain evidence="1 2">N11</strain>
    </source>
</reference>
<sequence>MQFTRNALLVSYSTRSEINDGEISYRIPRKSSRLLRELTNQFVTGTRRLATTTSELWRPFEQTADK</sequence>
<organism evidence="1 2">
    <name type="scientific">Halogeometricum borinquense</name>
    <dbReference type="NCBI Taxonomy" id="60847"/>
    <lineage>
        <taxon>Archaea</taxon>
        <taxon>Methanobacteriati</taxon>
        <taxon>Methanobacteriota</taxon>
        <taxon>Stenosarchaea group</taxon>
        <taxon>Halobacteria</taxon>
        <taxon>Halobacteriales</taxon>
        <taxon>Haloferacaceae</taxon>
        <taxon>Halogeometricum</taxon>
    </lineage>
</organism>
<comment type="caution">
    <text evidence="1">The sequence shown here is derived from an EMBL/GenBank/DDBJ whole genome shotgun (WGS) entry which is preliminary data.</text>
</comment>
<dbReference type="EMBL" id="RZHH01000003">
    <property type="protein sequence ID" value="RYJ08413.1"/>
    <property type="molecule type" value="Genomic_DNA"/>
</dbReference>
<proteinExistence type="predicted"/>
<name>A0A482TBJ3_9EURY</name>